<name>A0A1V8TKH6_9PEZI</name>
<dbReference type="InterPro" id="IPR050815">
    <property type="entry name" value="TF_fung"/>
</dbReference>
<dbReference type="GO" id="GO:0005634">
    <property type="term" value="C:nucleus"/>
    <property type="evidence" value="ECO:0007669"/>
    <property type="project" value="UniProtKB-SubCell"/>
</dbReference>
<sequence length="598" mass="66292">MPSSPPIAELATLACAPCRRQKRRCDKVQPSCSLCTRIGRNCDYSALTSNGDKEGEGRTRDGTEGLVRVEDLEGLREQIRALESLVKSRDVIVSETTNGDVHMDGERMALIDDTSAAYTNGSNDTTLTPLTGSSTLQSSAHSWSPSAQAYTASPFPSLFFLDSFMFTYERFTIAPPHITLPQSTLQALGSSAQLREMIEHYFRTIHLHFPIVSHIRLYQHIANPLHEPGADMALLFLAMKLAMLPVAEGYSARNERLYGEVKGLHAFVESQNGFSVQLLQSALLIALYEIGHGIYPAAYMTVGHCARLGHAMGLHTRDAPEMLARPATWTEQEERRRVWWSVIILDRFINIGHSGKPFATAEPDVNTHVPGNDAGWDKGQMFVAAPLALSASLTTVASPFARTCQASHLLGKVLRHLGDKGMSLEYRFDEALQLSRTLNSLEHALRSEAIKEDMTQYGQPPLCTALSITYSAMLTLFDAYSCTDRAVPNAPETQLQMQQESIEGMFRVSDLAMQLARNLRDHLNSTDVSVCSPLAVDSLYQTAATYAWYMRESSDANTAHLLAELKEILRLVNRRWRVAGEYLTFVEATEFQNAGAIR</sequence>
<dbReference type="OrthoDB" id="3862662at2759"/>
<evidence type="ECO:0000313" key="7">
    <source>
        <dbReference type="EMBL" id="OQO11876.1"/>
    </source>
</evidence>
<evidence type="ECO:0000256" key="5">
    <source>
        <dbReference type="ARBA" id="ARBA00023242"/>
    </source>
</evidence>
<keyword evidence="2" id="KW-0479">Metal-binding</keyword>
<dbReference type="GO" id="GO:0008270">
    <property type="term" value="F:zinc ion binding"/>
    <property type="evidence" value="ECO:0007669"/>
    <property type="project" value="InterPro"/>
</dbReference>
<dbReference type="InterPro" id="IPR007219">
    <property type="entry name" value="XnlR_reg_dom"/>
</dbReference>
<dbReference type="InParanoid" id="A0A1V8TKH6"/>
<comment type="caution">
    <text evidence="7">The sequence shown here is derived from an EMBL/GenBank/DDBJ whole genome shotgun (WGS) entry which is preliminary data.</text>
</comment>
<dbReference type="SMART" id="SM00066">
    <property type="entry name" value="GAL4"/>
    <property type="match status" value="1"/>
</dbReference>
<dbReference type="Pfam" id="PF00172">
    <property type="entry name" value="Zn_clus"/>
    <property type="match status" value="1"/>
</dbReference>
<dbReference type="PROSITE" id="PS00463">
    <property type="entry name" value="ZN2_CY6_FUNGAL_1"/>
    <property type="match status" value="1"/>
</dbReference>
<dbReference type="SMART" id="SM00906">
    <property type="entry name" value="Fungal_trans"/>
    <property type="match status" value="1"/>
</dbReference>
<dbReference type="GO" id="GO:0003677">
    <property type="term" value="F:DNA binding"/>
    <property type="evidence" value="ECO:0007669"/>
    <property type="project" value="InterPro"/>
</dbReference>
<evidence type="ECO:0000256" key="3">
    <source>
        <dbReference type="ARBA" id="ARBA00023015"/>
    </source>
</evidence>
<reference evidence="8" key="1">
    <citation type="submission" date="2017-03" db="EMBL/GenBank/DDBJ databases">
        <title>Genomes of endolithic fungi from Antarctica.</title>
        <authorList>
            <person name="Coleine C."/>
            <person name="Masonjones S."/>
            <person name="Stajich J.E."/>
        </authorList>
    </citation>
    <scope>NUCLEOTIDE SEQUENCE [LARGE SCALE GENOMIC DNA]</scope>
    <source>
        <strain evidence="8">CCFEE 5527</strain>
    </source>
</reference>
<dbReference type="GO" id="GO:0006351">
    <property type="term" value="P:DNA-templated transcription"/>
    <property type="evidence" value="ECO:0007669"/>
    <property type="project" value="InterPro"/>
</dbReference>
<proteinExistence type="predicted"/>
<dbReference type="PANTHER" id="PTHR47338">
    <property type="entry name" value="ZN(II)2CYS6 TRANSCRIPTION FACTOR (EUROFUNG)-RELATED"/>
    <property type="match status" value="1"/>
</dbReference>
<dbReference type="PROSITE" id="PS50048">
    <property type="entry name" value="ZN2_CY6_FUNGAL_2"/>
    <property type="match status" value="1"/>
</dbReference>
<organism evidence="7 8">
    <name type="scientific">Cryoendolithus antarcticus</name>
    <dbReference type="NCBI Taxonomy" id="1507870"/>
    <lineage>
        <taxon>Eukaryota</taxon>
        <taxon>Fungi</taxon>
        <taxon>Dikarya</taxon>
        <taxon>Ascomycota</taxon>
        <taxon>Pezizomycotina</taxon>
        <taxon>Dothideomycetes</taxon>
        <taxon>Dothideomycetidae</taxon>
        <taxon>Cladosporiales</taxon>
        <taxon>Cladosporiaceae</taxon>
        <taxon>Cryoendolithus</taxon>
    </lineage>
</organism>
<dbReference type="AlphaFoldDB" id="A0A1V8TKH6"/>
<keyword evidence="5" id="KW-0539">Nucleus</keyword>
<dbReference type="Gene3D" id="4.10.240.10">
    <property type="entry name" value="Zn(2)-C6 fungal-type DNA-binding domain"/>
    <property type="match status" value="1"/>
</dbReference>
<evidence type="ECO:0000256" key="1">
    <source>
        <dbReference type="ARBA" id="ARBA00004123"/>
    </source>
</evidence>
<dbReference type="CDD" id="cd12148">
    <property type="entry name" value="fungal_TF_MHR"/>
    <property type="match status" value="1"/>
</dbReference>
<protein>
    <recommendedName>
        <fullName evidence="6">Zn(2)-C6 fungal-type domain-containing protein</fullName>
    </recommendedName>
</protein>
<evidence type="ECO:0000313" key="8">
    <source>
        <dbReference type="Proteomes" id="UP000192596"/>
    </source>
</evidence>
<evidence type="ECO:0000256" key="2">
    <source>
        <dbReference type="ARBA" id="ARBA00022723"/>
    </source>
</evidence>
<dbReference type="EMBL" id="NAJO01000006">
    <property type="protein sequence ID" value="OQO11876.1"/>
    <property type="molecule type" value="Genomic_DNA"/>
</dbReference>
<dbReference type="Pfam" id="PF04082">
    <property type="entry name" value="Fungal_trans"/>
    <property type="match status" value="1"/>
</dbReference>
<dbReference type="PANTHER" id="PTHR47338:SF20">
    <property type="entry name" value="ZN(II)2CYS6 TRANSCRIPTION FACTOR (EUROFUNG)"/>
    <property type="match status" value="1"/>
</dbReference>
<dbReference type="InterPro" id="IPR036864">
    <property type="entry name" value="Zn2-C6_fun-type_DNA-bd_sf"/>
</dbReference>
<comment type="subcellular location">
    <subcellularLocation>
        <location evidence="1">Nucleus</location>
    </subcellularLocation>
</comment>
<gene>
    <name evidence="7" type="ORF">B0A48_03603</name>
</gene>
<accession>A0A1V8TKH6</accession>
<evidence type="ECO:0000259" key="6">
    <source>
        <dbReference type="PROSITE" id="PS50048"/>
    </source>
</evidence>
<keyword evidence="4" id="KW-0804">Transcription</keyword>
<dbReference type="GO" id="GO:0000981">
    <property type="term" value="F:DNA-binding transcription factor activity, RNA polymerase II-specific"/>
    <property type="evidence" value="ECO:0007669"/>
    <property type="project" value="InterPro"/>
</dbReference>
<dbReference type="CDD" id="cd00067">
    <property type="entry name" value="GAL4"/>
    <property type="match status" value="1"/>
</dbReference>
<keyword evidence="3" id="KW-0805">Transcription regulation</keyword>
<keyword evidence="8" id="KW-1185">Reference proteome</keyword>
<dbReference type="Proteomes" id="UP000192596">
    <property type="component" value="Unassembled WGS sequence"/>
</dbReference>
<dbReference type="SUPFAM" id="SSF57701">
    <property type="entry name" value="Zn2/Cys6 DNA-binding domain"/>
    <property type="match status" value="1"/>
</dbReference>
<dbReference type="InterPro" id="IPR001138">
    <property type="entry name" value="Zn2Cys6_DnaBD"/>
</dbReference>
<dbReference type="STRING" id="1507870.A0A1V8TKH6"/>
<evidence type="ECO:0000256" key="4">
    <source>
        <dbReference type="ARBA" id="ARBA00023163"/>
    </source>
</evidence>
<feature type="domain" description="Zn(2)-C6 fungal-type" evidence="6">
    <location>
        <begin position="14"/>
        <end position="44"/>
    </location>
</feature>